<feature type="chain" id="PRO_5015579651" evidence="1">
    <location>
        <begin position="30"/>
        <end position="283"/>
    </location>
</feature>
<evidence type="ECO:0000313" key="2">
    <source>
        <dbReference type="EMBL" id="PSW06801.1"/>
    </source>
</evidence>
<protein>
    <submittedName>
        <fullName evidence="2">Uncharacterized protein</fullName>
    </submittedName>
</protein>
<keyword evidence="1" id="KW-0732">Signal</keyword>
<dbReference type="OrthoDB" id="5823521at2"/>
<name>A0A2T3N358_9GAMM</name>
<gene>
    <name evidence="2" type="ORF">C9I89_04570</name>
</gene>
<evidence type="ECO:0000313" key="3">
    <source>
        <dbReference type="Proteomes" id="UP000240904"/>
    </source>
</evidence>
<dbReference type="AlphaFoldDB" id="A0A2T3N358"/>
<keyword evidence="3" id="KW-1185">Reference proteome</keyword>
<sequence length="283" mass="31765">MHNHISFRYSSMVFSILLLAGCSSTPDNAKTTEYRFLDSTRSFITLNDSRRNGAVVDKGYFYPKSAFSFSYRYCAKSPSHANQDIVEYQALAKRVCDANNGQLIHQESGTWCVSNANTVAEYPLFSARISSTELWADLCLDGPFVTLKVIENTNAPLGKWYDAAQVLGYQPYTRYRKLILVDTNQGALYLVTKEPASAELWNDESRYIYTNIGQIVCLYNQPEGSGLGYTYRGTVQSVSNGRVKVLATTKLKGDIRTAPALERLEWHREAYINAAANAWFVCG</sequence>
<reference evidence="2 3" key="1">
    <citation type="submission" date="2018-03" db="EMBL/GenBank/DDBJ databases">
        <title>Whole genome sequencing of Histamine producing bacteria.</title>
        <authorList>
            <person name="Butler K."/>
        </authorList>
    </citation>
    <scope>NUCLEOTIDE SEQUENCE [LARGE SCALE GENOMIC DNA]</scope>
    <source>
        <strain evidence="2 3">DSM 16190</strain>
    </source>
</reference>
<dbReference type="EMBL" id="PYMC01000002">
    <property type="protein sequence ID" value="PSW06801.1"/>
    <property type="molecule type" value="Genomic_DNA"/>
</dbReference>
<feature type="signal peptide" evidence="1">
    <location>
        <begin position="1"/>
        <end position="29"/>
    </location>
</feature>
<evidence type="ECO:0000256" key="1">
    <source>
        <dbReference type="SAM" id="SignalP"/>
    </source>
</evidence>
<proteinExistence type="predicted"/>
<dbReference type="Proteomes" id="UP000240904">
    <property type="component" value="Unassembled WGS sequence"/>
</dbReference>
<comment type="caution">
    <text evidence="2">The sequence shown here is derived from an EMBL/GenBank/DDBJ whole genome shotgun (WGS) entry which is preliminary data.</text>
</comment>
<dbReference type="RefSeq" id="WP_107282164.1">
    <property type="nucleotide sequence ID" value="NZ_PYMC01000002.1"/>
</dbReference>
<organism evidence="2 3">
    <name type="scientific">Photobacterium lipolyticum</name>
    <dbReference type="NCBI Taxonomy" id="266810"/>
    <lineage>
        <taxon>Bacteria</taxon>
        <taxon>Pseudomonadati</taxon>
        <taxon>Pseudomonadota</taxon>
        <taxon>Gammaproteobacteria</taxon>
        <taxon>Vibrionales</taxon>
        <taxon>Vibrionaceae</taxon>
        <taxon>Photobacterium</taxon>
    </lineage>
</organism>
<accession>A0A2T3N358</accession>